<dbReference type="InterPro" id="IPR050834">
    <property type="entry name" value="Glycosyltransf_2"/>
</dbReference>
<evidence type="ECO:0000259" key="4">
    <source>
        <dbReference type="Pfam" id="PF00535"/>
    </source>
</evidence>
<dbReference type="PANTHER" id="PTHR43685">
    <property type="entry name" value="GLYCOSYLTRANSFERASE"/>
    <property type="match status" value="1"/>
</dbReference>
<comment type="similarity">
    <text evidence="1">Belongs to the glycosyltransferase 2 family.</text>
</comment>
<dbReference type="Proteomes" id="UP001172737">
    <property type="component" value="Unassembled WGS sequence"/>
</dbReference>
<sequence>MAESPFSLLLPVYRGDSARDFLTAYRSSTDEQSRRPDQVVIVRDGPVGDELADVLASVRREDPTITLVPLDTNIGLYGALERGLEASAHDIVARMDADDISLPGRFARQLSAMDAGLDLVGTGLYEFETDMDHVVGRRTPPVGDRIRATARFHQPFNHPTVVYRRSVVAAAGGYQPMGRMEDYWLFARMLMQGAKADNIPEPLLGYRVDAGAYRRRGGWDQFKSEIELQRAFRRIGFTTRTQELRNLAVRGAYRLMPTAVRRVVYRGAFGH</sequence>
<protein>
    <submittedName>
        <fullName evidence="5">Glycosyltransferase</fullName>
        <ecNumber evidence="5">2.4.-.-</ecNumber>
    </submittedName>
</protein>
<dbReference type="EC" id="2.4.-.-" evidence="5"/>
<dbReference type="InterPro" id="IPR029044">
    <property type="entry name" value="Nucleotide-diphossugar_trans"/>
</dbReference>
<keyword evidence="6" id="KW-1185">Reference proteome</keyword>
<dbReference type="EMBL" id="JAUHPX010000003">
    <property type="protein sequence ID" value="MDN4487782.1"/>
    <property type="molecule type" value="Genomic_DNA"/>
</dbReference>
<dbReference type="Gene3D" id="3.90.550.10">
    <property type="entry name" value="Spore Coat Polysaccharide Biosynthesis Protein SpsA, Chain A"/>
    <property type="match status" value="1"/>
</dbReference>
<organism evidence="5 6">
    <name type="scientific">Demequina lignilytica</name>
    <dbReference type="NCBI Taxonomy" id="3051663"/>
    <lineage>
        <taxon>Bacteria</taxon>
        <taxon>Bacillati</taxon>
        <taxon>Actinomycetota</taxon>
        <taxon>Actinomycetes</taxon>
        <taxon>Micrococcales</taxon>
        <taxon>Demequinaceae</taxon>
        <taxon>Demequina</taxon>
    </lineage>
</organism>
<gene>
    <name evidence="5" type="ORF">QQX10_06330</name>
</gene>
<comment type="caution">
    <text evidence="5">The sequence shown here is derived from an EMBL/GenBank/DDBJ whole genome shotgun (WGS) entry which is preliminary data.</text>
</comment>
<reference evidence="5" key="1">
    <citation type="submission" date="2023-06" db="EMBL/GenBank/DDBJ databases">
        <title>Sysu t00039.</title>
        <authorList>
            <person name="Gao L."/>
            <person name="Fang B.-Z."/>
            <person name="Li W.-J."/>
        </authorList>
    </citation>
    <scope>NUCLEOTIDE SEQUENCE</scope>
    <source>
        <strain evidence="5">SYSU T00039</strain>
    </source>
</reference>
<keyword evidence="3 5" id="KW-0808">Transferase</keyword>
<dbReference type="AlphaFoldDB" id="A0AAW7M309"/>
<accession>A0AAW7M309</accession>
<evidence type="ECO:0000313" key="5">
    <source>
        <dbReference type="EMBL" id="MDN4487782.1"/>
    </source>
</evidence>
<evidence type="ECO:0000256" key="3">
    <source>
        <dbReference type="ARBA" id="ARBA00022679"/>
    </source>
</evidence>
<evidence type="ECO:0000256" key="2">
    <source>
        <dbReference type="ARBA" id="ARBA00022676"/>
    </source>
</evidence>
<dbReference type="GO" id="GO:0016757">
    <property type="term" value="F:glycosyltransferase activity"/>
    <property type="evidence" value="ECO:0007669"/>
    <property type="project" value="UniProtKB-KW"/>
</dbReference>
<evidence type="ECO:0000256" key="1">
    <source>
        <dbReference type="ARBA" id="ARBA00006739"/>
    </source>
</evidence>
<dbReference type="RefSeq" id="WP_301119116.1">
    <property type="nucleotide sequence ID" value="NZ_JAUHPX010000003.1"/>
</dbReference>
<dbReference type="SUPFAM" id="SSF53448">
    <property type="entry name" value="Nucleotide-diphospho-sugar transferases"/>
    <property type="match status" value="1"/>
</dbReference>
<name>A0AAW7M309_9MICO</name>
<proteinExistence type="inferred from homology"/>
<dbReference type="PANTHER" id="PTHR43685:SF5">
    <property type="entry name" value="GLYCOSYLTRANSFERASE EPSE-RELATED"/>
    <property type="match status" value="1"/>
</dbReference>
<feature type="domain" description="Glycosyltransferase 2-like" evidence="4">
    <location>
        <begin position="9"/>
        <end position="159"/>
    </location>
</feature>
<keyword evidence="2 5" id="KW-0328">Glycosyltransferase</keyword>
<dbReference type="InterPro" id="IPR001173">
    <property type="entry name" value="Glyco_trans_2-like"/>
</dbReference>
<evidence type="ECO:0000313" key="6">
    <source>
        <dbReference type="Proteomes" id="UP001172737"/>
    </source>
</evidence>
<dbReference type="Pfam" id="PF00535">
    <property type="entry name" value="Glycos_transf_2"/>
    <property type="match status" value="1"/>
</dbReference>